<proteinExistence type="inferred from homology"/>
<gene>
    <name evidence="2" type="ORF">CHU93_03875</name>
</gene>
<name>A0A255YTT0_9SPHN</name>
<organism evidence="2 3">
    <name type="scientific">Sandarakinorhabdus cyanobacteriorum</name>
    <dbReference type="NCBI Taxonomy" id="1981098"/>
    <lineage>
        <taxon>Bacteria</taxon>
        <taxon>Pseudomonadati</taxon>
        <taxon>Pseudomonadota</taxon>
        <taxon>Alphaproteobacteria</taxon>
        <taxon>Sphingomonadales</taxon>
        <taxon>Sphingosinicellaceae</taxon>
        <taxon>Sandarakinorhabdus</taxon>
    </lineage>
</organism>
<dbReference type="RefSeq" id="WP_094472842.1">
    <property type="nucleotide sequence ID" value="NZ_NOXT01000082.1"/>
</dbReference>
<dbReference type="OrthoDB" id="9777711at2"/>
<dbReference type="InterPro" id="IPR001753">
    <property type="entry name" value="Enoyl-CoA_hydra/iso"/>
</dbReference>
<dbReference type="CDD" id="cd06558">
    <property type="entry name" value="crotonase-like"/>
    <property type="match status" value="1"/>
</dbReference>
<dbReference type="GO" id="GO:0003824">
    <property type="term" value="F:catalytic activity"/>
    <property type="evidence" value="ECO:0007669"/>
    <property type="project" value="UniProtKB-ARBA"/>
</dbReference>
<dbReference type="Proteomes" id="UP000216991">
    <property type="component" value="Unassembled WGS sequence"/>
</dbReference>
<dbReference type="Pfam" id="PF00378">
    <property type="entry name" value="ECH_1"/>
    <property type="match status" value="1"/>
</dbReference>
<keyword evidence="3" id="KW-1185">Reference proteome</keyword>
<evidence type="ECO:0000313" key="2">
    <source>
        <dbReference type="EMBL" id="OYQ32045.1"/>
    </source>
</evidence>
<accession>A0A255YTT0</accession>
<dbReference type="Gene3D" id="3.90.226.10">
    <property type="entry name" value="2-enoyl-CoA Hydratase, Chain A, domain 1"/>
    <property type="match status" value="1"/>
</dbReference>
<sequence>MSEILYDLADGVATITLNRPDKLNALTPQMLTDFFAAVARAGADRQAKVIVVTGAGRAFSAGLDLAIIGTGAGGRVETHPDTEPQWGDDVGPALAPYYSGGWPTLITCRKPTIAAVNGPAFGWGFILSLHCDIRFASASALFNATFARIGVPGEKGSAWLLTRHIGQARAMDLLYTARRFDGAEAKALGLVNDVLADDDLLPHVMAYARNIATFSAPRSLAAMKAQVWTALDEDYSTAFAAADTEQDKATHTADFREAFTSYREKRAPRYTGR</sequence>
<evidence type="ECO:0008006" key="4">
    <source>
        <dbReference type="Google" id="ProtNLM"/>
    </source>
</evidence>
<dbReference type="AlphaFoldDB" id="A0A255YTT0"/>
<evidence type="ECO:0000256" key="1">
    <source>
        <dbReference type="ARBA" id="ARBA00005254"/>
    </source>
</evidence>
<protein>
    <recommendedName>
        <fullName evidence="4">Enoyl-CoA hydratase</fullName>
    </recommendedName>
</protein>
<comment type="similarity">
    <text evidence="1">Belongs to the enoyl-CoA hydratase/isomerase family.</text>
</comment>
<dbReference type="SUPFAM" id="SSF52096">
    <property type="entry name" value="ClpP/crotonase"/>
    <property type="match status" value="1"/>
</dbReference>
<evidence type="ECO:0000313" key="3">
    <source>
        <dbReference type="Proteomes" id="UP000216991"/>
    </source>
</evidence>
<reference evidence="2 3" key="1">
    <citation type="submission" date="2017-07" db="EMBL/GenBank/DDBJ databases">
        <title>Sandarakinorhabdus cyanobacteriorum sp. nov., a novel bacterium isolated from cyanobacterial aggregates in a eutrophic lake.</title>
        <authorList>
            <person name="Cai H."/>
        </authorList>
    </citation>
    <scope>NUCLEOTIDE SEQUENCE [LARGE SCALE GENOMIC DNA]</scope>
    <source>
        <strain evidence="2 3">TH057</strain>
    </source>
</reference>
<dbReference type="EMBL" id="NOXT01000082">
    <property type="protein sequence ID" value="OYQ32045.1"/>
    <property type="molecule type" value="Genomic_DNA"/>
</dbReference>
<dbReference type="PANTHER" id="PTHR43459:SF1">
    <property type="entry name" value="EG:BACN32G11.4 PROTEIN"/>
    <property type="match status" value="1"/>
</dbReference>
<comment type="caution">
    <text evidence="2">The sequence shown here is derived from an EMBL/GenBank/DDBJ whole genome shotgun (WGS) entry which is preliminary data.</text>
</comment>
<dbReference type="InterPro" id="IPR014748">
    <property type="entry name" value="Enoyl-CoA_hydra_C"/>
</dbReference>
<dbReference type="Gene3D" id="1.10.12.10">
    <property type="entry name" value="Lyase 2-enoyl-coa Hydratase, Chain A, domain 2"/>
    <property type="match status" value="1"/>
</dbReference>
<dbReference type="InterPro" id="IPR029045">
    <property type="entry name" value="ClpP/crotonase-like_dom_sf"/>
</dbReference>
<dbReference type="PANTHER" id="PTHR43459">
    <property type="entry name" value="ENOYL-COA HYDRATASE"/>
    <property type="match status" value="1"/>
</dbReference>